<protein>
    <submittedName>
        <fullName evidence="3">Filamentous hemagglutinin N-terminal domain-containing protein</fullName>
    </submittedName>
</protein>
<dbReference type="Gene3D" id="2.160.20.10">
    <property type="entry name" value="Single-stranded right-handed beta-helix, Pectin lyase-like"/>
    <property type="match status" value="1"/>
</dbReference>
<feature type="domain" description="Filamentous haemagglutinin FhaB/tRNA nuclease CdiA-like TPS" evidence="2">
    <location>
        <begin position="37"/>
        <end position="148"/>
    </location>
</feature>
<dbReference type="SMART" id="SM00912">
    <property type="entry name" value="Haemagg_act"/>
    <property type="match status" value="1"/>
</dbReference>
<dbReference type="PANTHER" id="PTHR12338">
    <property type="entry name" value="AUTOTRANSPORTER"/>
    <property type="match status" value="1"/>
</dbReference>
<organism evidence="3 4">
    <name type="scientific">Noviherbaspirillum album</name>
    <dbReference type="NCBI Taxonomy" id="3080276"/>
    <lineage>
        <taxon>Bacteria</taxon>
        <taxon>Pseudomonadati</taxon>
        <taxon>Pseudomonadota</taxon>
        <taxon>Betaproteobacteria</taxon>
        <taxon>Burkholderiales</taxon>
        <taxon>Oxalobacteraceae</taxon>
        <taxon>Noviherbaspirillum</taxon>
    </lineage>
</organism>
<dbReference type="Proteomes" id="UP001352263">
    <property type="component" value="Unassembled WGS sequence"/>
</dbReference>
<evidence type="ECO:0000256" key="1">
    <source>
        <dbReference type="SAM" id="MobiDB-lite"/>
    </source>
</evidence>
<evidence type="ECO:0000313" key="3">
    <source>
        <dbReference type="EMBL" id="MEC4718587.1"/>
    </source>
</evidence>
<accession>A0ABU6J5L4</accession>
<dbReference type="RefSeq" id="WP_326505319.1">
    <property type="nucleotide sequence ID" value="NZ_JAWIIV010000003.1"/>
</dbReference>
<feature type="compositionally biased region" description="Polar residues" evidence="1">
    <location>
        <begin position="1731"/>
        <end position="1740"/>
    </location>
</feature>
<dbReference type="EMBL" id="JAWIIV010000003">
    <property type="protein sequence ID" value="MEC4718587.1"/>
    <property type="molecule type" value="Genomic_DNA"/>
</dbReference>
<dbReference type="InterPro" id="IPR011050">
    <property type="entry name" value="Pectin_lyase_fold/virulence"/>
</dbReference>
<gene>
    <name evidence="3" type="ORF">RY831_05470</name>
</gene>
<sequence length="1783" mass="174443">MRSQARTSGGKDAIAFRGMKRRLLPMLIAGCCLPSLSTGNPLGAQVVNGQAVFSQQGNLLSITNTPGAIINWQSFSINPGEITRFIQQNPNSSVLNRIVGQDPSQILGALQSNGRVFLVNPNGILFGKDARIDVNGLIASTLAISNEDFINGRMNFKAGDRAAGLKNQGAITTPAGGKVYLIAPNVENSGIINSPNGEVLLAAGHTVQLVDSLDPNMQVVLSAPEHEALNLGQVIAQAGRTGMMGALVKQRGIVNADSAVIGENGKVVFKASRDALLEAGSRTSARGAGKGGEIQVLGERVAINGDAQVNADGSQGGGSVLVGGDYLGKNPSIMNSRHSFVGEDAVISASATDAGDGGKVIVWSDGATGVYGSIAAEGGPQSGNGGFVETSGAKLSVAGARISTSAPKGNAGSWLLDPTDLNVVSTLTSAGSTDTADFDASSNNDAGEVQVSAINSATGSVTLTATNNITVSSAISRASTNQALTLQAGNNIAINNSIDTNGGSLDLRAGGGITQNSASVITANQLTATATAGSIAMAGSNAVGSFTGSAATSLDFKNGATDLAVQGLAAGANAAANVKSGSRLTVNGMSPWSGSGSRTLAAQGDLVFNASLAAAGNTGSTFKLLAVGNVNINSVINSGSAHTTIIGGWDGVDASPQISSSTASSINFGSGSALRSSATAIYKAGSGGIATTGAGGGAFGEFIASPYVALYSKGGISVGKLDGFLMAKAGGDISIADSGAFTLANDTAYDPLVSAGVSTSSGNITIKAAGGALSSIDAPVSATGTVTINSDKLKVNAAVSGTKVVLAPVTSNTTIEVATTNTVKEDPGMRLTVAELNRVNAGILAIGDTSSGALAIQGQLLGGTGGALQHVTAGLSLYSGGAVTQTPGSTIDGGFKVQATGSSVTLTENNSTGVIAGAASSGDFKYRSINGISAQTIDGVAGISAPSGKTVQLVSTHATAGIGQSSRIIGGLLELETPGPVMLSNSANSVEKVSAALNPNGTGTGSFSLTNGFSDGWEVSGITTKNQAITLQSYQGRASIAGNVDAGTGTVNVTSPNLHIGGSSSITGSNVTLTASDGDGKITQLAGSTVTGTTGLHLSADDLEIAGTLVGGSGGSTQVSFSTRTSDRTMEIAGAASTPGALSITQSILAKVNPTGFNAGSIVFRSEGGAVNFKGNYTSPGSGGAYTNIYAGSIGQDGGTSISGGLHAAASVGSIDLQEANAITNLGSLISSGSAGYVKIKTGVPNLSIFGAISAGSSGLEITNTAGGISVGSAQIASAGSALLHSKGNLVISGSSADAFVKAVSGVHLNVEGDLDFYQSASNKSYVASLSSAPVNLTFGNATGKINYNSVKATTTTSGNNGFFSSGVPGSGGNPAVLGTTLVITGGNAGTLTTVPTTTAPPATPTPPSAPVPSLDACIANPAQTGCASVLPTFSQCTSAPATAGCSVVLPTLDQCSSSPALAGCSAVLPTLSQCTSTPSAAGCSVVLPTLAACTVAPSTAGCGVVLPTLSQCASTPSAAGCSAVLPTLAACITTPAAAGCSVVLPTLSQCISTPGATGCSVVLPALATCTTTPTATGCSVVLPTLNQCIGTPAAAGCSAVLPTLTACTSVPATAGCNVVLPTLSQCTSTPGAAGCNVVLPTLAVCTTAPTTAGCTAVLPTLAQCVATPSLSGCSVVVPIASKCTVDPAAVGCSTVLPSVTPQARPIVSETIASTSSTILSMISFTGESSTVTRQAQSEKTSISGTGSGGGNTDEAKSSRKTASGAQDNGVLKNEPAKKLYCN</sequence>
<evidence type="ECO:0000313" key="4">
    <source>
        <dbReference type="Proteomes" id="UP001352263"/>
    </source>
</evidence>
<name>A0ABU6J5L4_9BURK</name>
<dbReference type="SUPFAM" id="SSF51126">
    <property type="entry name" value="Pectin lyase-like"/>
    <property type="match status" value="1"/>
</dbReference>
<dbReference type="InterPro" id="IPR050909">
    <property type="entry name" value="Bact_Autotransporter_VF"/>
</dbReference>
<comment type="caution">
    <text evidence="3">The sequence shown here is derived from an EMBL/GenBank/DDBJ whole genome shotgun (WGS) entry which is preliminary data.</text>
</comment>
<dbReference type="NCBIfam" id="TIGR01901">
    <property type="entry name" value="adhes_NPXG"/>
    <property type="match status" value="1"/>
</dbReference>
<feature type="region of interest" description="Disordered" evidence="1">
    <location>
        <begin position="1731"/>
        <end position="1783"/>
    </location>
</feature>
<dbReference type="InterPro" id="IPR008638">
    <property type="entry name" value="FhaB/CdiA-like_TPS"/>
</dbReference>
<dbReference type="InterPro" id="IPR012334">
    <property type="entry name" value="Pectin_lyas_fold"/>
</dbReference>
<dbReference type="Pfam" id="PF05860">
    <property type="entry name" value="TPS"/>
    <property type="match status" value="1"/>
</dbReference>
<dbReference type="PANTHER" id="PTHR12338:SF5">
    <property type="entry name" value="ANTIGEN 43-RELATED"/>
    <property type="match status" value="1"/>
</dbReference>
<proteinExistence type="predicted"/>
<reference evidence="3 4" key="1">
    <citation type="submission" date="2023-10" db="EMBL/GenBank/DDBJ databases">
        <title>Noviherbaspirillum sp. CPCC 100848 genome assembly.</title>
        <authorList>
            <person name="Li X.Y."/>
            <person name="Fang X.M."/>
        </authorList>
    </citation>
    <scope>NUCLEOTIDE SEQUENCE [LARGE SCALE GENOMIC DNA]</scope>
    <source>
        <strain evidence="3 4">CPCC 100848</strain>
    </source>
</reference>
<keyword evidence="4" id="KW-1185">Reference proteome</keyword>
<evidence type="ECO:0000259" key="2">
    <source>
        <dbReference type="SMART" id="SM00912"/>
    </source>
</evidence>